<protein>
    <submittedName>
        <fullName evidence="1">DUF6151 family protein</fullName>
    </submittedName>
</protein>
<evidence type="ECO:0000313" key="1">
    <source>
        <dbReference type="EMBL" id="MDU0114642.1"/>
    </source>
</evidence>
<dbReference type="InterPro" id="IPR046149">
    <property type="entry name" value="DUF6151"/>
</dbReference>
<dbReference type="EMBL" id="JAWCUA010000010">
    <property type="protein sequence ID" value="MDU0114642.1"/>
    <property type="molecule type" value="Genomic_DNA"/>
</dbReference>
<name>A0ABU3R588_9GAMM</name>
<keyword evidence="2" id="KW-1185">Reference proteome</keyword>
<dbReference type="Proteomes" id="UP001257914">
    <property type="component" value="Unassembled WGS sequence"/>
</dbReference>
<evidence type="ECO:0000313" key="2">
    <source>
        <dbReference type="Proteomes" id="UP001257914"/>
    </source>
</evidence>
<dbReference type="Pfam" id="PF19648">
    <property type="entry name" value="DUF6151"/>
    <property type="match status" value="1"/>
</dbReference>
<accession>A0ABU3R588</accession>
<proteinExistence type="predicted"/>
<gene>
    <name evidence="1" type="ORF">RT723_16935</name>
</gene>
<comment type="caution">
    <text evidence="1">The sequence shown here is derived from an EMBL/GenBank/DDBJ whole genome shotgun (WGS) entry which is preliminary data.</text>
</comment>
<dbReference type="RefSeq" id="WP_315948316.1">
    <property type="nucleotide sequence ID" value="NZ_JAWCUA010000010.1"/>
</dbReference>
<reference evidence="1 2" key="1">
    <citation type="submission" date="2023-10" db="EMBL/GenBank/DDBJ databases">
        <title>Psychrosphaera aquimaarina strain SW33 isolated from seawater.</title>
        <authorList>
            <person name="Bayburt H."/>
            <person name="Kim J.M."/>
            <person name="Choi B.J."/>
            <person name="Jeon C.O."/>
        </authorList>
    </citation>
    <scope>NUCLEOTIDE SEQUENCE [LARGE SCALE GENOMIC DNA]</scope>
    <source>
        <strain evidence="1 2">KCTC 52743</strain>
    </source>
</reference>
<organism evidence="1 2">
    <name type="scientific">Psychrosphaera aquimarina</name>
    <dbReference type="NCBI Taxonomy" id="2044854"/>
    <lineage>
        <taxon>Bacteria</taxon>
        <taxon>Pseudomonadati</taxon>
        <taxon>Pseudomonadota</taxon>
        <taxon>Gammaproteobacteria</taxon>
        <taxon>Alteromonadales</taxon>
        <taxon>Pseudoalteromonadaceae</taxon>
        <taxon>Psychrosphaera</taxon>
    </lineage>
</organism>
<sequence length="191" mass="21341">MSNIVPLECSCKAVKGQLKIVPGSFFHVQCLCCDCQSFAAHLNNKEQILDQHGATELVQTYPAYMKITQGQDKIACVQLNDKGLYRWHTACCNMPLANTMNSSTVPFVGVSVELMKFGNEQEKLELLGPITMKAFGKYSIGEIPKDAHARFPLSYLPKIIAFMLKGMFTHKNRPSPFFNKKIPVTKVNVLP</sequence>